<dbReference type="Pfam" id="PF23598">
    <property type="entry name" value="LRR_14"/>
    <property type="match status" value="1"/>
</dbReference>
<dbReference type="PROSITE" id="PS51450">
    <property type="entry name" value="LRR"/>
    <property type="match status" value="3"/>
</dbReference>
<keyword evidence="2" id="KW-0677">Repeat</keyword>
<dbReference type="SMART" id="SM00364">
    <property type="entry name" value="LRR_BAC"/>
    <property type="match status" value="5"/>
</dbReference>
<feature type="domain" description="Disease resistance R13L4/SHOC-2-like LRR" evidence="4">
    <location>
        <begin position="175"/>
        <end position="259"/>
    </location>
</feature>
<evidence type="ECO:0000313" key="5">
    <source>
        <dbReference type="EMBL" id="KAK2707155.1"/>
    </source>
</evidence>
<comment type="caution">
    <text evidence="5">The sequence shown here is derived from an EMBL/GenBank/DDBJ whole genome shotgun (WGS) entry which is preliminary data.</text>
</comment>
<feature type="region of interest" description="Disordered" evidence="3">
    <location>
        <begin position="1"/>
        <end position="20"/>
    </location>
</feature>
<dbReference type="Pfam" id="PF00560">
    <property type="entry name" value="LRR_1"/>
    <property type="match status" value="2"/>
</dbReference>
<evidence type="ECO:0000259" key="4">
    <source>
        <dbReference type="Pfam" id="PF23598"/>
    </source>
</evidence>
<name>A0AA88H883_ARTSF</name>
<proteinExistence type="predicted"/>
<keyword evidence="6" id="KW-1185">Reference proteome</keyword>
<dbReference type="Gene3D" id="3.80.10.10">
    <property type="entry name" value="Ribonuclease Inhibitor"/>
    <property type="match status" value="2"/>
</dbReference>
<dbReference type="EMBL" id="JAVRJZ010000019">
    <property type="protein sequence ID" value="KAK2707155.1"/>
    <property type="molecule type" value="Genomic_DNA"/>
</dbReference>
<evidence type="ECO:0000256" key="1">
    <source>
        <dbReference type="ARBA" id="ARBA00022614"/>
    </source>
</evidence>
<dbReference type="PANTHER" id="PTHR48051:SF54">
    <property type="entry name" value="LEUCINE-RICH REPEAT-CONTAINING PROTEIN"/>
    <property type="match status" value="1"/>
</dbReference>
<sequence>MASIYSSDSSDTQEPKTPNRSLDLSYLRLDNLAMGRTMEQIALVPNESTESSECQTQQVSEKTGLYETILLLHNDLVTMPVEVLYFHNLRLLDLSSNSLTFLPDVIIELKHLTSLIIKNNCLDENGLPKNFGRLRLRELNLSGNHFTRFPEQVYDMTTLKYLYIGGGSITGFSGRIAKLQRLQILYLGGNQLQEIPAQVGLLSHLQVLNLSENHLESLPTSIAALKQLKSLLLHKNRLTTLPQEIAKLGGLMELSLRDNPLVVRFVREMVYSPPSLMEIAARIVKVKNIPFNMDDIPSHLKEYLQSAHHCVNPKCKGVFFDTRVEHVKFVDFCGKYRIPLMHYLCSRKCTTARPAYNNDSSDSDSESQRLKRVLLG</sequence>
<accession>A0AA88H883</accession>
<gene>
    <name evidence="5" type="ORF">QYM36_014988</name>
</gene>
<dbReference type="EMBL" id="JAVRJZ010000019">
    <property type="protein sequence ID" value="KAK2707154.1"/>
    <property type="molecule type" value="Genomic_DNA"/>
</dbReference>
<evidence type="ECO:0000256" key="2">
    <source>
        <dbReference type="ARBA" id="ARBA00022737"/>
    </source>
</evidence>
<dbReference type="InterPro" id="IPR001611">
    <property type="entry name" value="Leu-rich_rpt"/>
</dbReference>
<evidence type="ECO:0000313" key="6">
    <source>
        <dbReference type="Proteomes" id="UP001187531"/>
    </source>
</evidence>
<keyword evidence="1" id="KW-0433">Leucine-rich repeat</keyword>
<dbReference type="InterPro" id="IPR003591">
    <property type="entry name" value="Leu-rich_rpt_typical-subtyp"/>
</dbReference>
<dbReference type="InterPro" id="IPR032675">
    <property type="entry name" value="LRR_dom_sf"/>
</dbReference>
<dbReference type="InterPro" id="IPR055414">
    <property type="entry name" value="LRR_R13L4/SHOC2-like"/>
</dbReference>
<dbReference type="AlphaFoldDB" id="A0AA88H883"/>
<dbReference type="SUPFAM" id="SSF52058">
    <property type="entry name" value="L domain-like"/>
    <property type="match status" value="1"/>
</dbReference>
<organism evidence="5 6">
    <name type="scientific">Artemia franciscana</name>
    <name type="common">Brine shrimp</name>
    <name type="synonym">Artemia sanfranciscana</name>
    <dbReference type="NCBI Taxonomy" id="6661"/>
    <lineage>
        <taxon>Eukaryota</taxon>
        <taxon>Metazoa</taxon>
        <taxon>Ecdysozoa</taxon>
        <taxon>Arthropoda</taxon>
        <taxon>Crustacea</taxon>
        <taxon>Branchiopoda</taxon>
        <taxon>Anostraca</taxon>
        <taxon>Artemiidae</taxon>
        <taxon>Artemia</taxon>
    </lineage>
</organism>
<dbReference type="SMART" id="SM00369">
    <property type="entry name" value="LRR_TYP"/>
    <property type="match status" value="5"/>
</dbReference>
<evidence type="ECO:0000256" key="3">
    <source>
        <dbReference type="SAM" id="MobiDB-lite"/>
    </source>
</evidence>
<reference evidence="5" key="1">
    <citation type="submission" date="2023-07" db="EMBL/GenBank/DDBJ databases">
        <title>Chromosome-level genome assembly of Artemia franciscana.</title>
        <authorList>
            <person name="Jo E."/>
        </authorList>
    </citation>
    <scope>NUCLEOTIDE SEQUENCE</scope>
    <source>
        <tissue evidence="5">Whole body</tissue>
    </source>
</reference>
<protein>
    <recommendedName>
        <fullName evidence="4">Disease resistance R13L4/SHOC-2-like LRR domain-containing protein</fullName>
    </recommendedName>
</protein>
<dbReference type="InterPro" id="IPR050216">
    <property type="entry name" value="LRR_domain-containing"/>
</dbReference>
<dbReference type="PRINTS" id="PR00019">
    <property type="entry name" value="LEURICHRPT"/>
</dbReference>
<dbReference type="Proteomes" id="UP001187531">
    <property type="component" value="Unassembled WGS sequence"/>
</dbReference>
<dbReference type="GO" id="GO:0005737">
    <property type="term" value="C:cytoplasm"/>
    <property type="evidence" value="ECO:0007669"/>
    <property type="project" value="TreeGrafter"/>
</dbReference>
<dbReference type="PANTHER" id="PTHR48051">
    <property type="match status" value="1"/>
</dbReference>